<gene>
    <name evidence="1" type="ORF">S03H2_54716</name>
</gene>
<proteinExistence type="predicted"/>
<evidence type="ECO:0000313" key="1">
    <source>
        <dbReference type="EMBL" id="GAH68897.1"/>
    </source>
</evidence>
<dbReference type="EMBL" id="BARU01034897">
    <property type="protein sequence ID" value="GAH68897.1"/>
    <property type="molecule type" value="Genomic_DNA"/>
</dbReference>
<feature type="non-terminal residue" evidence="1">
    <location>
        <position position="151"/>
    </location>
</feature>
<sequence length="151" mass="17002">MVKKYGRKYWLENPKALIEYLEKYGIDIWFSAEGTAPWPKEPKFLDGDFLSAATGTILATNSDLLPPRLPAGIPERGVDFGLDAVTLDKERNIEFSTEIIYENKMDFTDGDVLLQGDGVVLQNKGAHQAVRTKGERTWSRRTFILPLPKAT</sequence>
<comment type="caution">
    <text evidence="1">The sequence shown here is derived from an EMBL/GenBank/DDBJ whole genome shotgun (WGS) entry which is preliminary data.</text>
</comment>
<reference evidence="1" key="1">
    <citation type="journal article" date="2014" name="Front. Microbiol.">
        <title>High frequency of phylogenetically diverse reductive dehalogenase-homologous genes in deep subseafloor sedimentary metagenomes.</title>
        <authorList>
            <person name="Kawai M."/>
            <person name="Futagami T."/>
            <person name="Toyoda A."/>
            <person name="Takaki Y."/>
            <person name="Nishi S."/>
            <person name="Hori S."/>
            <person name="Arai W."/>
            <person name="Tsubouchi T."/>
            <person name="Morono Y."/>
            <person name="Uchiyama I."/>
            <person name="Ito T."/>
            <person name="Fujiyama A."/>
            <person name="Inagaki F."/>
            <person name="Takami H."/>
        </authorList>
    </citation>
    <scope>NUCLEOTIDE SEQUENCE</scope>
    <source>
        <strain evidence="1">Expedition CK06-06</strain>
    </source>
</reference>
<name>X1HHF3_9ZZZZ</name>
<protein>
    <submittedName>
        <fullName evidence="1">Uncharacterized protein</fullName>
    </submittedName>
</protein>
<dbReference type="AlphaFoldDB" id="X1HHF3"/>
<accession>X1HHF3</accession>
<organism evidence="1">
    <name type="scientific">marine sediment metagenome</name>
    <dbReference type="NCBI Taxonomy" id="412755"/>
    <lineage>
        <taxon>unclassified sequences</taxon>
        <taxon>metagenomes</taxon>
        <taxon>ecological metagenomes</taxon>
    </lineage>
</organism>